<reference evidence="3" key="1">
    <citation type="journal article" date="2023" name="BMC Genomics">
        <title>Chromosome-level genome assemblies of Cutaneotrichosporon spp. (Trichosporonales, Basidiomycota) reveal imbalanced evolution between nucleotide sequences and chromosome synteny.</title>
        <authorList>
            <person name="Kobayashi Y."/>
            <person name="Kayamori A."/>
            <person name="Aoki K."/>
            <person name="Shiwa Y."/>
            <person name="Matsutani M."/>
            <person name="Fujita N."/>
            <person name="Sugita T."/>
            <person name="Iwasaki W."/>
            <person name="Tanaka N."/>
            <person name="Takashima M."/>
        </authorList>
    </citation>
    <scope>NUCLEOTIDE SEQUENCE</scope>
    <source>
        <strain evidence="3">HIS016</strain>
    </source>
</reference>
<comment type="caution">
    <text evidence="3">The sequence shown here is derived from an EMBL/GenBank/DDBJ whole genome shotgun (WGS) entry which is preliminary data.</text>
</comment>
<gene>
    <name evidence="3" type="ORF">CspeluHIS016_0303510</name>
</gene>
<organism evidence="3 4">
    <name type="scientific">Cutaneotrichosporon spelunceum</name>
    <dbReference type="NCBI Taxonomy" id="1672016"/>
    <lineage>
        <taxon>Eukaryota</taxon>
        <taxon>Fungi</taxon>
        <taxon>Dikarya</taxon>
        <taxon>Basidiomycota</taxon>
        <taxon>Agaricomycotina</taxon>
        <taxon>Tremellomycetes</taxon>
        <taxon>Trichosporonales</taxon>
        <taxon>Trichosporonaceae</taxon>
        <taxon>Cutaneotrichosporon</taxon>
    </lineage>
</organism>
<feature type="region of interest" description="Disordered" evidence="1">
    <location>
        <begin position="139"/>
        <end position="158"/>
    </location>
</feature>
<evidence type="ECO:0000313" key="4">
    <source>
        <dbReference type="Proteomes" id="UP001222932"/>
    </source>
</evidence>
<dbReference type="AlphaFoldDB" id="A0AAD3YAZ9"/>
<sequence>MRSVLLALIIFAGAYCQTGSMTTSEQAAGDTPLVIGGPEVTGASPNTEVIPSTHADDRSTHPVTDAIATGNEQVSADSSATTNLAADHGSPATKTAFSSVAAVSGPGIGVSKAPSASLSATFAPPSLGVSGSASAVKLPSSASSAKPSTSAGPTPTPGAAGHVDSYANGAIGFALLGAALLAF</sequence>
<feature type="chain" id="PRO_5042277585" evidence="2">
    <location>
        <begin position="17"/>
        <end position="183"/>
    </location>
</feature>
<name>A0AAD3YAZ9_9TREE</name>
<accession>A0AAD3YAZ9</accession>
<feature type="signal peptide" evidence="2">
    <location>
        <begin position="1"/>
        <end position="16"/>
    </location>
</feature>
<keyword evidence="4" id="KW-1185">Reference proteome</keyword>
<evidence type="ECO:0000256" key="1">
    <source>
        <dbReference type="SAM" id="MobiDB-lite"/>
    </source>
</evidence>
<proteinExistence type="predicted"/>
<dbReference type="EMBL" id="BTCM01000003">
    <property type="protein sequence ID" value="GMK56511.1"/>
    <property type="molecule type" value="Genomic_DNA"/>
</dbReference>
<protein>
    <submittedName>
        <fullName evidence="3">Uncharacterized protein</fullName>
    </submittedName>
</protein>
<dbReference type="Proteomes" id="UP001222932">
    <property type="component" value="Unassembled WGS sequence"/>
</dbReference>
<evidence type="ECO:0000313" key="3">
    <source>
        <dbReference type="EMBL" id="GMK56511.1"/>
    </source>
</evidence>
<keyword evidence="2" id="KW-0732">Signal</keyword>
<evidence type="ECO:0000256" key="2">
    <source>
        <dbReference type="SAM" id="SignalP"/>
    </source>
</evidence>
<reference evidence="3" key="2">
    <citation type="submission" date="2023-06" db="EMBL/GenBank/DDBJ databases">
        <authorList>
            <person name="Kobayashi Y."/>
            <person name="Kayamori A."/>
            <person name="Aoki K."/>
            <person name="Shiwa Y."/>
            <person name="Fujita N."/>
            <person name="Sugita T."/>
            <person name="Iwasaki W."/>
            <person name="Tanaka N."/>
            <person name="Takashima M."/>
        </authorList>
    </citation>
    <scope>NUCLEOTIDE SEQUENCE</scope>
    <source>
        <strain evidence="3">HIS016</strain>
    </source>
</reference>